<dbReference type="PANTHER" id="PTHR14969:SF13">
    <property type="entry name" value="AT30094P"/>
    <property type="match status" value="1"/>
</dbReference>
<gene>
    <name evidence="3" type="ORF">ACFQJ4_08650</name>
</gene>
<dbReference type="AlphaFoldDB" id="A0ABD5ZP54"/>
<dbReference type="RefSeq" id="WP_276233507.1">
    <property type="nucleotide sequence ID" value="NZ_CP119802.1"/>
</dbReference>
<keyword evidence="1" id="KW-0812">Transmembrane</keyword>
<feature type="transmembrane region" description="Helical" evidence="1">
    <location>
        <begin position="165"/>
        <end position="183"/>
    </location>
</feature>
<sequence>MGHGLGVVESLSIPEPVVVFFALVTLLGGLPFYLLGLTAAYALGELVDGVTRERAAFVVAVALGALALTAGLKELLVHPRPPGAGVAPELAWLPTALVPLWERAATADGFTLPSGHATGSAAVYGAAALAFEVGRRRVRYAAAALVVVAVALSRVVIGVHYLTDVLVGVALGGGYLAVVWTLSGGERLRVKRALSLALLVAVLGAAFSFSFETITALGGALGGRLGWTLFGGRAPDPTRRTGAVAAVLAVVVAGGLVAASVAGEAPVVGFLAAGVAVVAVFAAPLAAARLVGRARKKGA</sequence>
<dbReference type="GeneID" id="79267072"/>
<dbReference type="InterPro" id="IPR036938">
    <property type="entry name" value="PAP2/HPO_sf"/>
</dbReference>
<dbReference type="Proteomes" id="UP001596398">
    <property type="component" value="Unassembled WGS sequence"/>
</dbReference>
<feature type="transmembrane region" description="Helical" evidence="1">
    <location>
        <begin position="110"/>
        <end position="131"/>
    </location>
</feature>
<comment type="caution">
    <text evidence="3">The sequence shown here is derived from an EMBL/GenBank/DDBJ whole genome shotgun (WGS) entry which is preliminary data.</text>
</comment>
<dbReference type="Pfam" id="PF01569">
    <property type="entry name" value="PAP2"/>
    <property type="match status" value="1"/>
</dbReference>
<dbReference type="Gene3D" id="1.20.144.10">
    <property type="entry name" value="Phosphatidic acid phosphatase type 2/haloperoxidase"/>
    <property type="match status" value="1"/>
</dbReference>
<proteinExistence type="predicted"/>
<accession>A0ABD5ZP54</accession>
<reference evidence="3 4" key="1">
    <citation type="journal article" date="2019" name="Int. J. Syst. Evol. Microbiol.">
        <title>The Global Catalogue of Microorganisms (GCM) 10K type strain sequencing project: providing services to taxonomists for standard genome sequencing and annotation.</title>
        <authorList>
            <consortium name="The Broad Institute Genomics Platform"/>
            <consortium name="The Broad Institute Genome Sequencing Center for Infectious Disease"/>
            <person name="Wu L."/>
            <person name="Ma J."/>
        </authorList>
    </citation>
    <scope>NUCLEOTIDE SEQUENCE [LARGE SCALE GENOMIC DNA]</scope>
    <source>
        <strain evidence="3 4">DT85</strain>
    </source>
</reference>
<protein>
    <submittedName>
        <fullName evidence="3">Phosphatase PAP2 family protein</fullName>
    </submittedName>
</protein>
<feature type="transmembrane region" description="Helical" evidence="1">
    <location>
        <begin position="268"/>
        <end position="291"/>
    </location>
</feature>
<dbReference type="SMART" id="SM00014">
    <property type="entry name" value="acidPPc"/>
    <property type="match status" value="1"/>
</dbReference>
<feature type="transmembrane region" description="Helical" evidence="1">
    <location>
        <begin position="242"/>
        <end position="262"/>
    </location>
</feature>
<evidence type="ECO:0000256" key="1">
    <source>
        <dbReference type="SAM" id="Phobius"/>
    </source>
</evidence>
<organism evidence="3 4">
    <name type="scientific">Halosegnis marinus</name>
    <dbReference type="NCBI Taxonomy" id="3034023"/>
    <lineage>
        <taxon>Archaea</taxon>
        <taxon>Methanobacteriati</taxon>
        <taxon>Methanobacteriota</taxon>
        <taxon>Stenosarchaea group</taxon>
        <taxon>Halobacteria</taxon>
        <taxon>Halobacteriales</taxon>
        <taxon>Natronomonadaceae</taxon>
        <taxon>Halosegnis</taxon>
    </lineage>
</organism>
<feature type="domain" description="Phosphatidic acid phosphatase type 2/haloperoxidase" evidence="2">
    <location>
        <begin position="55"/>
        <end position="180"/>
    </location>
</feature>
<evidence type="ECO:0000313" key="4">
    <source>
        <dbReference type="Proteomes" id="UP001596398"/>
    </source>
</evidence>
<dbReference type="PANTHER" id="PTHR14969">
    <property type="entry name" value="SPHINGOSINE-1-PHOSPHATE PHOSPHOHYDROLASE"/>
    <property type="match status" value="1"/>
</dbReference>
<feature type="transmembrane region" description="Helical" evidence="1">
    <location>
        <begin position="138"/>
        <end position="159"/>
    </location>
</feature>
<evidence type="ECO:0000313" key="3">
    <source>
        <dbReference type="EMBL" id="MFC7235379.1"/>
    </source>
</evidence>
<dbReference type="InterPro" id="IPR000326">
    <property type="entry name" value="PAP2/HPO"/>
</dbReference>
<keyword evidence="1" id="KW-0472">Membrane</keyword>
<keyword evidence="4" id="KW-1185">Reference proteome</keyword>
<feature type="transmembrane region" description="Helical" evidence="1">
    <location>
        <begin position="190"/>
        <end position="207"/>
    </location>
</feature>
<dbReference type="EMBL" id="JBHTAP010000001">
    <property type="protein sequence ID" value="MFC7235379.1"/>
    <property type="molecule type" value="Genomic_DNA"/>
</dbReference>
<dbReference type="SUPFAM" id="SSF48317">
    <property type="entry name" value="Acid phosphatase/Vanadium-dependent haloperoxidase"/>
    <property type="match status" value="1"/>
</dbReference>
<name>A0ABD5ZP54_9EURY</name>
<keyword evidence="1" id="KW-1133">Transmembrane helix</keyword>
<feature type="transmembrane region" description="Helical" evidence="1">
    <location>
        <begin position="55"/>
        <end position="72"/>
    </location>
</feature>
<evidence type="ECO:0000259" key="2">
    <source>
        <dbReference type="SMART" id="SM00014"/>
    </source>
</evidence>
<feature type="transmembrane region" description="Helical" evidence="1">
    <location>
        <begin position="20"/>
        <end position="43"/>
    </location>
</feature>